<evidence type="ECO:0000313" key="7">
    <source>
        <dbReference type="EMBL" id="SFZ95903.1"/>
    </source>
</evidence>
<feature type="transmembrane region" description="Helical" evidence="6">
    <location>
        <begin position="288"/>
        <end position="309"/>
    </location>
</feature>
<protein>
    <submittedName>
        <fullName evidence="7">Membrane protein involved in the export of O-antigen and teichoic acid</fullName>
    </submittedName>
</protein>
<dbReference type="Proteomes" id="UP000182034">
    <property type="component" value="Unassembled WGS sequence"/>
</dbReference>
<feature type="transmembrane region" description="Helical" evidence="6">
    <location>
        <begin position="89"/>
        <end position="114"/>
    </location>
</feature>
<evidence type="ECO:0000313" key="8">
    <source>
        <dbReference type="Proteomes" id="UP000182034"/>
    </source>
</evidence>
<dbReference type="EMBL" id="FPKW01000013">
    <property type="protein sequence ID" value="SFZ95903.1"/>
    <property type="molecule type" value="Genomic_DNA"/>
</dbReference>
<evidence type="ECO:0000256" key="1">
    <source>
        <dbReference type="ARBA" id="ARBA00004651"/>
    </source>
</evidence>
<reference evidence="8" key="1">
    <citation type="submission" date="2016-10" db="EMBL/GenBank/DDBJ databases">
        <authorList>
            <person name="Varghese N."/>
            <person name="Submissions S."/>
        </authorList>
    </citation>
    <scope>NUCLEOTIDE SEQUENCE [LARGE SCALE GENOMIC DNA]</scope>
    <source>
        <strain evidence="8">SUR2</strain>
    </source>
</reference>
<keyword evidence="3 6" id="KW-0812">Transmembrane</keyword>
<evidence type="ECO:0000256" key="5">
    <source>
        <dbReference type="ARBA" id="ARBA00023136"/>
    </source>
</evidence>
<dbReference type="STRING" id="1612149.SAMN05216324_113112"/>
<comment type="subcellular location">
    <subcellularLocation>
        <location evidence="1">Cell membrane</location>
        <topology evidence="1">Multi-pass membrane protein</topology>
    </subcellularLocation>
</comment>
<evidence type="ECO:0000256" key="2">
    <source>
        <dbReference type="ARBA" id="ARBA00022475"/>
    </source>
</evidence>
<feature type="transmembrane region" description="Helical" evidence="6">
    <location>
        <begin position="385"/>
        <end position="410"/>
    </location>
</feature>
<feature type="transmembrane region" description="Helical" evidence="6">
    <location>
        <begin position="152"/>
        <end position="171"/>
    </location>
</feature>
<sequence>MKSLKDFLRSFFNNSGHYVFLSFLIAKICGFIGSLFIIRLLPENEFGVLSIVLSVLTIFLPFTGFGSGQSLMRFGSISSDENEKLKISSYFFFKGILFEIILIILFLGASIFYFSKYEDIFLIFIFCAIRLGGYYFVNHIQAFYRITGKNQTFARINNVVNIGGLVLIFICTYFFKFYGYLIAIAITPYLALFWLKKDIYLSRKFIPENYKEMWRYGAFTAATSLISETLFSLDILLLGFLMNETAVANYRVAILIPSNITFLAVSFLQSDFPILSKNYKNKKFLSSYVVNFHKIFLPICAGIFVFFFFFDEYILQFFFGKTYVENGTLLMILLVGFNVGMLTRNLYGNLLPAVGKIEINTWVSIASLLILYGMSSLLIPTYGVVGMGIAMTCTLLISGFSYMIFFLLYLRKLS</sequence>
<keyword evidence="5 6" id="KW-0472">Membrane</keyword>
<dbReference type="PANTHER" id="PTHR30250">
    <property type="entry name" value="PST FAMILY PREDICTED COLANIC ACID TRANSPORTER"/>
    <property type="match status" value="1"/>
</dbReference>
<feature type="transmembrane region" description="Helical" evidence="6">
    <location>
        <begin position="329"/>
        <end position="347"/>
    </location>
</feature>
<dbReference type="InterPro" id="IPR050833">
    <property type="entry name" value="Poly_Biosynth_Transport"/>
</dbReference>
<evidence type="ECO:0000256" key="6">
    <source>
        <dbReference type="SAM" id="Phobius"/>
    </source>
</evidence>
<gene>
    <name evidence="7" type="ORF">SAMN05216324_113112</name>
</gene>
<feature type="transmembrane region" description="Helical" evidence="6">
    <location>
        <begin position="47"/>
        <end position="68"/>
    </location>
</feature>
<organism evidence="7 8">
    <name type="scientific">Chryseobacterium limigenitum</name>
    <dbReference type="NCBI Taxonomy" id="1612149"/>
    <lineage>
        <taxon>Bacteria</taxon>
        <taxon>Pseudomonadati</taxon>
        <taxon>Bacteroidota</taxon>
        <taxon>Flavobacteriia</taxon>
        <taxon>Flavobacteriales</taxon>
        <taxon>Weeksellaceae</taxon>
        <taxon>Chryseobacterium group</taxon>
        <taxon>Chryseobacterium</taxon>
    </lineage>
</organism>
<accession>A0A1K2IU64</accession>
<evidence type="ECO:0000256" key="4">
    <source>
        <dbReference type="ARBA" id="ARBA00022989"/>
    </source>
</evidence>
<dbReference type="Pfam" id="PF01943">
    <property type="entry name" value="Polysacc_synt"/>
    <property type="match status" value="1"/>
</dbReference>
<name>A0A1K2IU64_9FLAO</name>
<dbReference type="GO" id="GO:0005886">
    <property type="term" value="C:plasma membrane"/>
    <property type="evidence" value="ECO:0007669"/>
    <property type="project" value="UniProtKB-SubCell"/>
</dbReference>
<evidence type="ECO:0000256" key="3">
    <source>
        <dbReference type="ARBA" id="ARBA00022692"/>
    </source>
</evidence>
<feature type="transmembrane region" description="Helical" evidence="6">
    <location>
        <begin position="177"/>
        <end position="195"/>
    </location>
</feature>
<dbReference type="InterPro" id="IPR002797">
    <property type="entry name" value="Polysacc_synth"/>
</dbReference>
<keyword evidence="4 6" id="KW-1133">Transmembrane helix</keyword>
<keyword evidence="8" id="KW-1185">Reference proteome</keyword>
<feature type="transmembrane region" description="Helical" evidence="6">
    <location>
        <begin position="248"/>
        <end position="268"/>
    </location>
</feature>
<dbReference type="OrthoDB" id="1186186at2"/>
<dbReference type="AlphaFoldDB" id="A0A1K2IU64"/>
<dbReference type="RefSeq" id="WP_072411346.1">
    <property type="nucleotide sequence ID" value="NZ_FPKW01000013.1"/>
</dbReference>
<feature type="transmembrane region" description="Helical" evidence="6">
    <location>
        <begin position="359"/>
        <end position="379"/>
    </location>
</feature>
<feature type="transmembrane region" description="Helical" evidence="6">
    <location>
        <begin position="20"/>
        <end position="41"/>
    </location>
</feature>
<proteinExistence type="predicted"/>
<feature type="transmembrane region" description="Helical" evidence="6">
    <location>
        <begin position="216"/>
        <end position="242"/>
    </location>
</feature>
<keyword evidence="2" id="KW-1003">Cell membrane</keyword>
<dbReference type="PANTHER" id="PTHR30250:SF11">
    <property type="entry name" value="O-ANTIGEN TRANSPORTER-RELATED"/>
    <property type="match status" value="1"/>
</dbReference>
<feature type="transmembrane region" description="Helical" evidence="6">
    <location>
        <begin position="120"/>
        <end position="140"/>
    </location>
</feature>